<organism evidence="2 3">
    <name type="scientific">Stephania cephalantha</name>
    <dbReference type="NCBI Taxonomy" id="152367"/>
    <lineage>
        <taxon>Eukaryota</taxon>
        <taxon>Viridiplantae</taxon>
        <taxon>Streptophyta</taxon>
        <taxon>Embryophyta</taxon>
        <taxon>Tracheophyta</taxon>
        <taxon>Spermatophyta</taxon>
        <taxon>Magnoliopsida</taxon>
        <taxon>Ranunculales</taxon>
        <taxon>Menispermaceae</taxon>
        <taxon>Menispermoideae</taxon>
        <taxon>Cissampelideae</taxon>
        <taxon>Stephania</taxon>
    </lineage>
</organism>
<keyword evidence="1" id="KW-0812">Transmembrane</keyword>
<sequence length="81" mass="9339">MKLLNFNWLDLEMTDRATIVINGLLRKLDRMESGKRLQDEFNGRRKLNGCAAACWLCLVVIVFFVWFNCIQVNTTVGGETK</sequence>
<comment type="caution">
    <text evidence="2">The sequence shown here is derived from an EMBL/GenBank/DDBJ whole genome shotgun (WGS) entry which is preliminary data.</text>
</comment>
<keyword evidence="3" id="KW-1185">Reference proteome</keyword>
<dbReference type="Proteomes" id="UP001419268">
    <property type="component" value="Unassembled WGS sequence"/>
</dbReference>
<accession>A0AAP0F892</accession>
<gene>
    <name evidence="2" type="ORF">Scep_021292</name>
</gene>
<evidence type="ECO:0000256" key="1">
    <source>
        <dbReference type="SAM" id="Phobius"/>
    </source>
</evidence>
<evidence type="ECO:0000313" key="2">
    <source>
        <dbReference type="EMBL" id="KAK9104448.1"/>
    </source>
</evidence>
<feature type="transmembrane region" description="Helical" evidence="1">
    <location>
        <begin position="47"/>
        <end position="67"/>
    </location>
</feature>
<name>A0AAP0F892_9MAGN</name>
<keyword evidence="1" id="KW-1133">Transmembrane helix</keyword>
<reference evidence="2 3" key="1">
    <citation type="submission" date="2024-01" db="EMBL/GenBank/DDBJ databases">
        <title>Genome assemblies of Stephania.</title>
        <authorList>
            <person name="Yang L."/>
        </authorList>
    </citation>
    <scope>NUCLEOTIDE SEQUENCE [LARGE SCALE GENOMIC DNA]</scope>
    <source>
        <strain evidence="2">JXDWG</strain>
        <tissue evidence="2">Leaf</tissue>
    </source>
</reference>
<dbReference type="AlphaFoldDB" id="A0AAP0F892"/>
<proteinExistence type="predicted"/>
<keyword evidence="1" id="KW-0472">Membrane</keyword>
<evidence type="ECO:0000313" key="3">
    <source>
        <dbReference type="Proteomes" id="UP001419268"/>
    </source>
</evidence>
<dbReference type="EMBL" id="JBBNAG010000009">
    <property type="protein sequence ID" value="KAK9104448.1"/>
    <property type="molecule type" value="Genomic_DNA"/>
</dbReference>
<protein>
    <submittedName>
        <fullName evidence="2">Uncharacterized protein</fullName>
    </submittedName>
</protein>